<dbReference type="Proteomes" id="UP001295684">
    <property type="component" value="Unassembled WGS sequence"/>
</dbReference>
<dbReference type="AlphaFoldDB" id="A0AAD1XUZ9"/>
<proteinExistence type="predicted"/>
<evidence type="ECO:0000313" key="1">
    <source>
        <dbReference type="EMBL" id="CAI2378715.1"/>
    </source>
</evidence>
<reference evidence="1" key="1">
    <citation type="submission" date="2023-07" db="EMBL/GenBank/DDBJ databases">
        <authorList>
            <consortium name="AG Swart"/>
            <person name="Singh M."/>
            <person name="Singh A."/>
            <person name="Seah K."/>
            <person name="Emmerich C."/>
        </authorList>
    </citation>
    <scope>NUCLEOTIDE SEQUENCE</scope>
    <source>
        <strain evidence="1">DP1</strain>
    </source>
</reference>
<name>A0AAD1XUZ9_EUPCR</name>
<accession>A0AAD1XUZ9</accession>
<sequence length="237" mass="27420">MKKREKIVMKQEEIFKKMIRSRISRLLSLCCERRKHKSNFRIILKVKEKKIMKFRGNMIEGIGYDELKVVEPVLECGRRLQKFTRIMKPKEIKYMDFRGDSLINSSRYTDGLHFSDCMFDSKGMKIKDNIVFKTTLLSLEGCGKESTGNWTVNTSQIPSFFHAISNSGLSKSLKRIELGKCNLTSDQVQHYIESSFLGGVIVSFQQNSTNNSYECTLGKKPEYQNPTEKISKNCIIQ</sequence>
<protein>
    <submittedName>
        <fullName evidence="1">Uncharacterized protein</fullName>
    </submittedName>
</protein>
<organism evidence="1 2">
    <name type="scientific">Euplotes crassus</name>
    <dbReference type="NCBI Taxonomy" id="5936"/>
    <lineage>
        <taxon>Eukaryota</taxon>
        <taxon>Sar</taxon>
        <taxon>Alveolata</taxon>
        <taxon>Ciliophora</taxon>
        <taxon>Intramacronucleata</taxon>
        <taxon>Spirotrichea</taxon>
        <taxon>Hypotrichia</taxon>
        <taxon>Euplotida</taxon>
        <taxon>Euplotidae</taxon>
        <taxon>Moneuplotes</taxon>
    </lineage>
</organism>
<keyword evidence="2" id="KW-1185">Reference proteome</keyword>
<evidence type="ECO:0000313" key="2">
    <source>
        <dbReference type="Proteomes" id="UP001295684"/>
    </source>
</evidence>
<dbReference type="EMBL" id="CAMPGE010020474">
    <property type="protein sequence ID" value="CAI2378715.1"/>
    <property type="molecule type" value="Genomic_DNA"/>
</dbReference>
<comment type="caution">
    <text evidence="1">The sequence shown here is derived from an EMBL/GenBank/DDBJ whole genome shotgun (WGS) entry which is preliminary data.</text>
</comment>
<gene>
    <name evidence="1" type="ORF">ECRASSUSDP1_LOCUS20115</name>
</gene>